<feature type="region of interest" description="Disordered" evidence="6">
    <location>
        <begin position="1"/>
        <end position="20"/>
    </location>
</feature>
<sequence length="501" mass="55200">MSSNGSLERVGPDSLDPKTPAKLPAVIQEVDVENGSTDPDYSHIDPKKVLRKIDMRILPIITLLYLMNYIDRGNIGNAKIEGLVMDLHMTSQQFNICLSVFFVSYALVEIPCNMLLKKLKPAIWLPSIMVAWGVVMTLMGLVQNYKGLLIARVFLGIAEAGLYPGVVYYISTWYAREDSQFRQALFYCAAIISGSFSGLLAFGISKMDGVSGLAGWRYIFILEGIATVVIAFFAYFSIPNSYKSATFLTPAEKEWVAMKVGSTLQNEDAKFKIHYLKQALTDWQVLTAMFMNMGLLIPIYSVNLFLPTIINELGYTSTEAQLLTIPIYFLATVTSMIIAYVSDKYYQRSPFIITFICVAIVGYIITIVAGVKGVPGLVYAGVFIAVCGLFTAFPGNITWISNNVAGSYKRSVALAIHVGWGNLAGVVSSNIYRAQDSPKFILGHVVAIGGLLLALAAVLTLRIGYKHCNKQRDENAHLQPQLSASEEAELGDKSPNFRYIL</sequence>
<dbReference type="Pfam" id="PF07690">
    <property type="entry name" value="MFS_1"/>
    <property type="match status" value="1"/>
</dbReference>
<protein>
    <submittedName>
        <fullName evidence="9">Major facilitator superfamily domain, general substrate transporter</fullName>
    </submittedName>
</protein>
<organism evidence="9 10">
    <name type="scientific">Niveomyces insectorum RCEF 264</name>
    <dbReference type="NCBI Taxonomy" id="1081102"/>
    <lineage>
        <taxon>Eukaryota</taxon>
        <taxon>Fungi</taxon>
        <taxon>Dikarya</taxon>
        <taxon>Ascomycota</taxon>
        <taxon>Pezizomycotina</taxon>
        <taxon>Sordariomycetes</taxon>
        <taxon>Hypocreomycetidae</taxon>
        <taxon>Hypocreales</taxon>
        <taxon>Cordycipitaceae</taxon>
        <taxon>Niveomyces</taxon>
    </lineage>
</organism>
<reference evidence="9 10" key="1">
    <citation type="journal article" date="2016" name="Genome Biol. Evol.">
        <title>Divergent and convergent evolution of fungal pathogenicity.</title>
        <authorList>
            <person name="Shang Y."/>
            <person name="Xiao G."/>
            <person name="Zheng P."/>
            <person name="Cen K."/>
            <person name="Zhan S."/>
            <person name="Wang C."/>
        </authorList>
    </citation>
    <scope>NUCLEOTIDE SEQUENCE [LARGE SCALE GENOMIC DNA]</scope>
    <source>
        <strain evidence="9 10">RCEF 264</strain>
    </source>
</reference>
<evidence type="ECO:0000313" key="10">
    <source>
        <dbReference type="Proteomes" id="UP000076874"/>
    </source>
</evidence>
<feature type="transmembrane region" description="Helical" evidence="7">
    <location>
        <begin position="351"/>
        <end position="371"/>
    </location>
</feature>
<dbReference type="InterPro" id="IPR036259">
    <property type="entry name" value="MFS_trans_sf"/>
</dbReference>
<keyword evidence="4 7" id="KW-1133">Transmembrane helix</keyword>
<dbReference type="AlphaFoldDB" id="A0A167RXP3"/>
<dbReference type="PROSITE" id="PS50850">
    <property type="entry name" value="MFS"/>
    <property type="match status" value="1"/>
</dbReference>
<dbReference type="Proteomes" id="UP000076874">
    <property type="component" value="Unassembled WGS sequence"/>
</dbReference>
<keyword evidence="3 7" id="KW-0812">Transmembrane</keyword>
<evidence type="ECO:0000256" key="3">
    <source>
        <dbReference type="ARBA" id="ARBA00022692"/>
    </source>
</evidence>
<keyword evidence="2" id="KW-0813">Transport</keyword>
<feature type="transmembrane region" description="Helical" evidence="7">
    <location>
        <begin position="412"/>
        <end position="434"/>
    </location>
</feature>
<keyword evidence="10" id="KW-1185">Reference proteome</keyword>
<dbReference type="InterPro" id="IPR011701">
    <property type="entry name" value="MFS"/>
</dbReference>
<dbReference type="PANTHER" id="PTHR43791">
    <property type="entry name" value="PERMEASE-RELATED"/>
    <property type="match status" value="1"/>
</dbReference>
<name>A0A167RXP3_9HYPO</name>
<evidence type="ECO:0000256" key="4">
    <source>
        <dbReference type="ARBA" id="ARBA00022989"/>
    </source>
</evidence>
<dbReference type="GO" id="GO:0022857">
    <property type="term" value="F:transmembrane transporter activity"/>
    <property type="evidence" value="ECO:0007669"/>
    <property type="project" value="InterPro"/>
</dbReference>
<feature type="transmembrane region" description="Helical" evidence="7">
    <location>
        <begin position="53"/>
        <end position="70"/>
    </location>
</feature>
<evidence type="ECO:0000259" key="8">
    <source>
        <dbReference type="PROSITE" id="PS50850"/>
    </source>
</evidence>
<evidence type="ECO:0000256" key="5">
    <source>
        <dbReference type="ARBA" id="ARBA00023136"/>
    </source>
</evidence>
<feature type="transmembrane region" description="Helical" evidence="7">
    <location>
        <begin position="320"/>
        <end position="339"/>
    </location>
</feature>
<dbReference type="FunFam" id="1.20.1250.20:FF:000068">
    <property type="entry name" value="MFS general substrate transporter"/>
    <property type="match status" value="1"/>
</dbReference>
<feature type="transmembrane region" description="Helical" evidence="7">
    <location>
        <begin position="440"/>
        <end position="461"/>
    </location>
</feature>
<dbReference type="OrthoDB" id="2962993at2759"/>
<dbReference type="InterPro" id="IPR020846">
    <property type="entry name" value="MFS_dom"/>
</dbReference>
<dbReference type="Gene3D" id="1.20.1250.20">
    <property type="entry name" value="MFS general substrate transporter like domains"/>
    <property type="match status" value="2"/>
</dbReference>
<feature type="transmembrane region" description="Helical" evidence="7">
    <location>
        <begin position="280"/>
        <end position="300"/>
    </location>
</feature>
<dbReference type="GO" id="GO:0016020">
    <property type="term" value="C:membrane"/>
    <property type="evidence" value="ECO:0007669"/>
    <property type="project" value="UniProtKB-SubCell"/>
</dbReference>
<gene>
    <name evidence="9" type="ORF">SPI_06243</name>
</gene>
<dbReference type="EMBL" id="AZHD01000011">
    <property type="protein sequence ID" value="OAA59041.1"/>
    <property type="molecule type" value="Genomic_DNA"/>
</dbReference>
<evidence type="ECO:0000256" key="2">
    <source>
        <dbReference type="ARBA" id="ARBA00022448"/>
    </source>
</evidence>
<dbReference type="FunFam" id="1.20.1250.20:FF:000034">
    <property type="entry name" value="MFS general substrate transporter"/>
    <property type="match status" value="1"/>
</dbReference>
<comment type="subcellular location">
    <subcellularLocation>
        <location evidence="1">Membrane</location>
        <topology evidence="1">Multi-pass membrane protein</topology>
    </subcellularLocation>
</comment>
<accession>A0A167RXP3</accession>
<evidence type="ECO:0000313" key="9">
    <source>
        <dbReference type="EMBL" id="OAA59041.1"/>
    </source>
</evidence>
<feature type="transmembrane region" description="Helical" evidence="7">
    <location>
        <begin position="184"/>
        <end position="204"/>
    </location>
</feature>
<dbReference type="PANTHER" id="PTHR43791:SF18">
    <property type="entry name" value="NICOTINIC ACID TRANSPORTER TNA1, PUTATIVE (AFU_ORTHOLOGUE AFUA_3G03820)-RELATED"/>
    <property type="match status" value="1"/>
</dbReference>
<feature type="transmembrane region" description="Helical" evidence="7">
    <location>
        <begin position="377"/>
        <end position="400"/>
    </location>
</feature>
<feature type="domain" description="Major facilitator superfamily (MFS) profile" evidence="8">
    <location>
        <begin position="57"/>
        <end position="462"/>
    </location>
</feature>
<dbReference type="SUPFAM" id="SSF103473">
    <property type="entry name" value="MFS general substrate transporter"/>
    <property type="match status" value="1"/>
</dbReference>
<evidence type="ECO:0000256" key="7">
    <source>
        <dbReference type="SAM" id="Phobius"/>
    </source>
</evidence>
<evidence type="ECO:0000256" key="6">
    <source>
        <dbReference type="SAM" id="MobiDB-lite"/>
    </source>
</evidence>
<feature type="transmembrane region" description="Helical" evidence="7">
    <location>
        <begin position="216"/>
        <end position="238"/>
    </location>
</feature>
<keyword evidence="5 7" id="KW-0472">Membrane</keyword>
<proteinExistence type="predicted"/>
<comment type="caution">
    <text evidence="9">The sequence shown here is derived from an EMBL/GenBank/DDBJ whole genome shotgun (WGS) entry which is preliminary data.</text>
</comment>
<feature type="transmembrane region" description="Helical" evidence="7">
    <location>
        <begin position="90"/>
        <end position="110"/>
    </location>
</feature>
<feature type="transmembrane region" description="Helical" evidence="7">
    <location>
        <begin position="122"/>
        <end position="143"/>
    </location>
</feature>
<evidence type="ECO:0000256" key="1">
    <source>
        <dbReference type="ARBA" id="ARBA00004141"/>
    </source>
</evidence>
<feature type="transmembrane region" description="Helical" evidence="7">
    <location>
        <begin position="149"/>
        <end position="172"/>
    </location>
</feature>